<sequence length="193" mass="22567">MITSPLFLKFIRSAPDVKEEEVTMILDHFTILQVKAKDHTVREGEICKHIGFVNKGCFSYYTLSESGRKSIIHFAFEDWWTGDLQSFLKRQPATTYWQALEEAELITINRSDFEHLCKISQAFKYLFDLKTQTAYIKILNKSAKDKSETAEEKYLRMLEEYPQIIQRVPHYDVASYLGIAPESLSRIRNKISK</sequence>
<accession>A0A9D7XRP0</accession>
<name>A0A9D7XRP0_9BACT</name>
<dbReference type="PROSITE" id="PS50042">
    <property type="entry name" value="CNMP_BINDING_3"/>
    <property type="match status" value="1"/>
</dbReference>
<feature type="domain" description="Cyclic nucleotide-binding" evidence="1">
    <location>
        <begin position="13"/>
        <end position="116"/>
    </location>
</feature>
<dbReference type="InterPro" id="IPR018490">
    <property type="entry name" value="cNMP-bd_dom_sf"/>
</dbReference>
<proteinExistence type="predicted"/>
<dbReference type="Pfam" id="PF00027">
    <property type="entry name" value="cNMP_binding"/>
    <property type="match status" value="1"/>
</dbReference>
<comment type="caution">
    <text evidence="2">The sequence shown here is derived from an EMBL/GenBank/DDBJ whole genome shotgun (WGS) entry which is preliminary data.</text>
</comment>
<evidence type="ECO:0000313" key="3">
    <source>
        <dbReference type="Proteomes" id="UP000808337"/>
    </source>
</evidence>
<dbReference type="AlphaFoldDB" id="A0A9D7XRP0"/>
<dbReference type="SUPFAM" id="SSF51206">
    <property type="entry name" value="cAMP-binding domain-like"/>
    <property type="match status" value="1"/>
</dbReference>
<organism evidence="2 3">
    <name type="scientific">Candidatus Opimibacter skivensis</name>
    <dbReference type="NCBI Taxonomy" id="2982028"/>
    <lineage>
        <taxon>Bacteria</taxon>
        <taxon>Pseudomonadati</taxon>
        <taxon>Bacteroidota</taxon>
        <taxon>Saprospiria</taxon>
        <taxon>Saprospirales</taxon>
        <taxon>Saprospiraceae</taxon>
        <taxon>Candidatus Opimibacter</taxon>
    </lineage>
</organism>
<evidence type="ECO:0000313" key="2">
    <source>
        <dbReference type="EMBL" id="MBK9980922.1"/>
    </source>
</evidence>
<dbReference type="Proteomes" id="UP000808337">
    <property type="component" value="Unassembled WGS sequence"/>
</dbReference>
<dbReference type="CDD" id="cd00038">
    <property type="entry name" value="CAP_ED"/>
    <property type="match status" value="1"/>
</dbReference>
<protein>
    <submittedName>
        <fullName evidence="2">Crp/Fnr family transcriptional regulator</fullName>
    </submittedName>
</protein>
<reference evidence="2 3" key="1">
    <citation type="submission" date="2020-10" db="EMBL/GenBank/DDBJ databases">
        <title>Connecting structure to function with the recovery of over 1000 high-quality activated sludge metagenome-assembled genomes encoding full-length rRNA genes using long-read sequencing.</title>
        <authorList>
            <person name="Singleton C.M."/>
            <person name="Petriglieri F."/>
            <person name="Kristensen J.M."/>
            <person name="Kirkegaard R.H."/>
            <person name="Michaelsen T.Y."/>
            <person name="Andersen M.H."/>
            <person name="Karst S.M."/>
            <person name="Dueholm M.S."/>
            <person name="Nielsen P.H."/>
            <person name="Albertsen M."/>
        </authorList>
    </citation>
    <scope>NUCLEOTIDE SEQUENCE [LARGE SCALE GENOMIC DNA]</scope>
    <source>
        <strain evidence="2">Ribe_18-Q3-R11-54_MAXAC.273</strain>
    </source>
</reference>
<dbReference type="EMBL" id="JADKGY010000001">
    <property type="protein sequence ID" value="MBK9980922.1"/>
    <property type="molecule type" value="Genomic_DNA"/>
</dbReference>
<dbReference type="InterPro" id="IPR014710">
    <property type="entry name" value="RmlC-like_jellyroll"/>
</dbReference>
<evidence type="ECO:0000259" key="1">
    <source>
        <dbReference type="PROSITE" id="PS50042"/>
    </source>
</evidence>
<dbReference type="Gene3D" id="2.60.120.10">
    <property type="entry name" value="Jelly Rolls"/>
    <property type="match status" value="1"/>
</dbReference>
<dbReference type="InterPro" id="IPR000595">
    <property type="entry name" value="cNMP-bd_dom"/>
</dbReference>
<gene>
    <name evidence="2" type="ORF">IPP15_00615</name>
</gene>